<dbReference type="PROSITE" id="PS50977">
    <property type="entry name" value="HTH_TETR_2"/>
    <property type="match status" value="1"/>
</dbReference>
<proteinExistence type="predicted"/>
<dbReference type="InterPro" id="IPR001647">
    <property type="entry name" value="HTH_TetR"/>
</dbReference>
<gene>
    <name evidence="4" type="ORF">CWI26_01230</name>
</gene>
<dbReference type="GO" id="GO:0006355">
    <property type="term" value="P:regulation of DNA-templated transcription"/>
    <property type="evidence" value="ECO:0007669"/>
    <property type="project" value="UniProtKB-ARBA"/>
</dbReference>
<feature type="domain" description="HTH tetR-type" evidence="3">
    <location>
        <begin position="12"/>
        <end position="73"/>
    </location>
</feature>
<dbReference type="Pfam" id="PF00440">
    <property type="entry name" value="TetR_N"/>
    <property type="match status" value="1"/>
</dbReference>
<reference evidence="4 5" key="1">
    <citation type="submission" date="2017-11" db="EMBL/GenBank/DDBJ databases">
        <title>Genome analysis of Streptococcus suis serotype chz stain ah681.</title>
        <authorList>
            <person name="Pan Z."/>
            <person name="Zhang Y."/>
            <person name="Ma J."/>
            <person name="Lu P."/>
            <person name="Zhu Y."/>
            <person name="Zhong X."/>
            <person name="Dong W."/>
            <person name="Lu C."/>
            <person name="Yao H."/>
        </authorList>
    </citation>
    <scope>NUCLEOTIDE SEQUENCE [LARGE SCALE GENOMIC DNA]</scope>
    <source>
        <strain evidence="4 5">AH681</strain>
    </source>
</reference>
<evidence type="ECO:0000313" key="5">
    <source>
        <dbReference type="Proteomes" id="UP000231863"/>
    </source>
</evidence>
<evidence type="ECO:0000259" key="3">
    <source>
        <dbReference type="PROSITE" id="PS50977"/>
    </source>
</evidence>
<keyword evidence="1 2" id="KW-0238">DNA-binding</keyword>
<sequence>MEDGMAKSKSPDENRQIILDVVRTLFLEKGYDQTSLTDIISQLGGLTKGVVYHHFPSKGAILDALIGDADENLLSKEWPGNCAIEKIQYALITSLSDVEKLSFLQASQITLKSPSILAQQYELSYSLLIPKFQEVVRQGVTDGSISTDFPEEIAELLVVYFNLIIGLRITELSPDDFLRKILFLKKLFESMKAPIISDKILALASDLSTKIGGQINETTH</sequence>
<dbReference type="PANTHER" id="PTHR30055">
    <property type="entry name" value="HTH-TYPE TRANSCRIPTIONAL REGULATOR RUTR"/>
    <property type="match status" value="1"/>
</dbReference>
<dbReference type="GO" id="GO:0003677">
    <property type="term" value="F:DNA binding"/>
    <property type="evidence" value="ECO:0007669"/>
    <property type="project" value="UniProtKB-UniRule"/>
</dbReference>
<dbReference type="SUPFAM" id="SSF46689">
    <property type="entry name" value="Homeodomain-like"/>
    <property type="match status" value="1"/>
</dbReference>
<dbReference type="InterPro" id="IPR050109">
    <property type="entry name" value="HTH-type_TetR-like_transc_reg"/>
</dbReference>
<dbReference type="Proteomes" id="UP000231863">
    <property type="component" value="Chromosome"/>
</dbReference>
<organism evidence="4 5">
    <name type="scientific">Streptococcus suis</name>
    <dbReference type="NCBI Taxonomy" id="1307"/>
    <lineage>
        <taxon>Bacteria</taxon>
        <taxon>Bacillati</taxon>
        <taxon>Bacillota</taxon>
        <taxon>Bacilli</taxon>
        <taxon>Lactobacillales</taxon>
        <taxon>Streptococcaceae</taxon>
        <taxon>Streptococcus</taxon>
    </lineage>
</organism>
<dbReference type="EMBL" id="CP025043">
    <property type="protein sequence ID" value="AUA18231.1"/>
    <property type="molecule type" value="Genomic_DNA"/>
</dbReference>
<name>A0A2I5KLJ2_STRSU</name>
<evidence type="ECO:0000256" key="2">
    <source>
        <dbReference type="PROSITE-ProRule" id="PRU00335"/>
    </source>
</evidence>
<accession>A0A2I5KLJ2</accession>
<dbReference type="AlphaFoldDB" id="A0A2I5KLJ2"/>
<dbReference type="Gene3D" id="1.10.357.10">
    <property type="entry name" value="Tetracycline Repressor, domain 2"/>
    <property type="match status" value="1"/>
</dbReference>
<dbReference type="InterPro" id="IPR009057">
    <property type="entry name" value="Homeodomain-like_sf"/>
</dbReference>
<evidence type="ECO:0000256" key="1">
    <source>
        <dbReference type="ARBA" id="ARBA00023125"/>
    </source>
</evidence>
<feature type="DNA-binding region" description="H-T-H motif" evidence="2">
    <location>
        <begin position="36"/>
        <end position="55"/>
    </location>
</feature>
<protein>
    <submittedName>
        <fullName evidence="4">TetR family transcriptional regulator</fullName>
    </submittedName>
</protein>
<evidence type="ECO:0000313" key="4">
    <source>
        <dbReference type="EMBL" id="AUA18231.1"/>
    </source>
</evidence>